<accession>A0A1R4JYR9</accession>
<evidence type="ECO:0000256" key="1">
    <source>
        <dbReference type="ARBA" id="ARBA00004370"/>
    </source>
</evidence>
<gene>
    <name evidence="8" type="ORF">FM125_11405</name>
</gene>
<keyword evidence="2 6" id="KW-0812">Transmembrane</keyword>
<evidence type="ECO:0000256" key="6">
    <source>
        <dbReference type="SAM" id="Phobius"/>
    </source>
</evidence>
<evidence type="ECO:0000259" key="7">
    <source>
        <dbReference type="Pfam" id="PF00924"/>
    </source>
</evidence>
<name>A0A1R4JYR9_9MICC</name>
<dbReference type="PANTHER" id="PTHR30566:SF25">
    <property type="entry name" value="INNER MEMBRANE PROTEIN"/>
    <property type="match status" value="1"/>
</dbReference>
<sequence length="583" mass="62241">MPLFLSGLFSATQQDGVPEEVQQGADATVRVLGLELATLLGVCGAFVLGWALVFLGFLVVQAVLFKRRALAGRLRRLRHPLGLALGFSMSRVALVTMAKAPAREAAWFPFVSFLLLAAFVGCLAWAAVRAVNVVEEQVLDRYREAGVNDRRERKVRTQTVLIRRILQAVIVVVAVAVVLLTIPAVRSLGAGLLASAGLISVIAALAVQSTLTNVFAGVQLAFTDSVRVGDVVTMDTTFGTVEDITLSNVVLKLWDGRRMVYPSSQFTTQPFENWTRVGSAVSGTVEMDVDWRVPMEDLRERLKELLSSTDLWDGREASMQVTDALGGMVRIRAVVSARTSGDLWDLRCLVREDLVNFIRHDHPEAIHAQRLSVLETPLRPGGLTDDGGTASASGLPSCAGSAPASSGAAPEGGSPASEERGGAGRAGTGAEEAGGAEKGAGQRKAGAKDAGGDDAAAPADREGSHSPTARLPRVDGDRRPQTGAQPTAPLARVGEDTSMYTGSITAVERNREFAGPGEDAYAERKAKVRTEREEESRGAEREQERRSAGREEAGRKEERRSAGREEAGRDDEGVQRAKPEADD</sequence>
<evidence type="ECO:0000256" key="5">
    <source>
        <dbReference type="SAM" id="MobiDB-lite"/>
    </source>
</evidence>
<dbReference type="GO" id="GO:0016020">
    <property type="term" value="C:membrane"/>
    <property type="evidence" value="ECO:0007669"/>
    <property type="project" value="UniProtKB-SubCell"/>
</dbReference>
<keyword evidence="3 6" id="KW-1133">Transmembrane helix</keyword>
<evidence type="ECO:0000256" key="4">
    <source>
        <dbReference type="ARBA" id="ARBA00023136"/>
    </source>
</evidence>
<evidence type="ECO:0000256" key="2">
    <source>
        <dbReference type="ARBA" id="ARBA00022692"/>
    </source>
</evidence>
<protein>
    <submittedName>
        <fullName evidence="8">Membrane protein</fullName>
    </submittedName>
</protein>
<dbReference type="InterPro" id="IPR006685">
    <property type="entry name" value="MscS_channel_2nd"/>
</dbReference>
<feature type="transmembrane region" description="Helical" evidence="6">
    <location>
        <begin position="106"/>
        <end position="128"/>
    </location>
</feature>
<feature type="transmembrane region" description="Helical" evidence="6">
    <location>
        <begin position="81"/>
        <end position="100"/>
    </location>
</feature>
<dbReference type="EMBL" id="FUKP01000073">
    <property type="protein sequence ID" value="SJN37139.1"/>
    <property type="molecule type" value="Genomic_DNA"/>
</dbReference>
<organism evidence="8 9">
    <name type="scientific">Micrococcus lylae</name>
    <dbReference type="NCBI Taxonomy" id="1273"/>
    <lineage>
        <taxon>Bacteria</taxon>
        <taxon>Bacillati</taxon>
        <taxon>Actinomycetota</taxon>
        <taxon>Actinomycetes</taxon>
        <taxon>Micrococcales</taxon>
        <taxon>Micrococcaceae</taxon>
        <taxon>Micrococcus</taxon>
    </lineage>
</organism>
<reference evidence="8 9" key="1">
    <citation type="submission" date="2017-02" db="EMBL/GenBank/DDBJ databases">
        <authorList>
            <person name="Peterson S.W."/>
        </authorList>
    </citation>
    <scope>NUCLEOTIDE SEQUENCE [LARGE SCALE GENOMIC DNA]</scope>
    <source>
        <strain evidence="8 9">2B3F</strain>
    </source>
</reference>
<dbReference type="InterPro" id="IPR023408">
    <property type="entry name" value="MscS_beta-dom_sf"/>
</dbReference>
<feature type="compositionally biased region" description="Low complexity" evidence="5">
    <location>
        <begin position="390"/>
        <end position="416"/>
    </location>
</feature>
<keyword evidence="4 6" id="KW-0472">Membrane</keyword>
<feature type="compositionally biased region" description="Basic and acidic residues" evidence="5">
    <location>
        <begin position="521"/>
        <end position="583"/>
    </location>
</feature>
<dbReference type="Pfam" id="PF00924">
    <property type="entry name" value="MS_channel_2nd"/>
    <property type="match status" value="1"/>
</dbReference>
<dbReference type="AlphaFoldDB" id="A0A1R4JYR9"/>
<feature type="domain" description="Mechanosensitive ion channel MscS" evidence="7">
    <location>
        <begin position="210"/>
        <end position="276"/>
    </location>
</feature>
<dbReference type="Gene3D" id="2.30.30.60">
    <property type="match status" value="1"/>
</dbReference>
<feature type="transmembrane region" description="Helical" evidence="6">
    <location>
        <begin position="161"/>
        <end position="182"/>
    </location>
</feature>
<dbReference type="Gene3D" id="1.10.287.1260">
    <property type="match status" value="1"/>
</dbReference>
<dbReference type="Proteomes" id="UP000196230">
    <property type="component" value="Unassembled WGS sequence"/>
</dbReference>
<comment type="subcellular location">
    <subcellularLocation>
        <location evidence="1">Membrane</location>
    </subcellularLocation>
</comment>
<evidence type="ECO:0000256" key="3">
    <source>
        <dbReference type="ARBA" id="ARBA00022989"/>
    </source>
</evidence>
<proteinExistence type="predicted"/>
<dbReference type="PANTHER" id="PTHR30566">
    <property type="entry name" value="YNAI-RELATED MECHANOSENSITIVE ION CHANNEL"/>
    <property type="match status" value="1"/>
</dbReference>
<feature type="transmembrane region" description="Helical" evidence="6">
    <location>
        <begin position="38"/>
        <end position="60"/>
    </location>
</feature>
<dbReference type="InterPro" id="IPR010920">
    <property type="entry name" value="LSM_dom_sf"/>
</dbReference>
<dbReference type="GO" id="GO:0055085">
    <property type="term" value="P:transmembrane transport"/>
    <property type="evidence" value="ECO:0007669"/>
    <property type="project" value="InterPro"/>
</dbReference>
<evidence type="ECO:0000313" key="9">
    <source>
        <dbReference type="Proteomes" id="UP000196230"/>
    </source>
</evidence>
<feature type="region of interest" description="Disordered" evidence="5">
    <location>
        <begin position="377"/>
        <end position="583"/>
    </location>
</feature>
<dbReference type="SUPFAM" id="SSF50182">
    <property type="entry name" value="Sm-like ribonucleoproteins"/>
    <property type="match status" value="1"/>
</dbReference>
<evidence type="ECO:0000313" key="8">
    <source>
        <dbReference type="EMBL" id="SJN37139.1"/>
    </source>
</evidence>